<dbReference type="PANTHER" id="PTHR11439">
    <property type="entry name" value="GAG-POL-RELATED RETROTRANSPOSON"/>
    <property type="match status" value="1"/>
</dbReference>
<keyword evidence="2" id="KW-0808">Transferase</keyword>
<feature type="compositionally biased region" description="Acidic residues" evidence="1">
    <location>
        <begin position="33"/>
        <end position="47"/>
    </location>
</feature>
<name>A0A699GGE8_TANCI</name>
<dbReference type="Pfam" id="PF01263">
    <property type="entry name" value="Aldose_epim"/>
    <property type="match status" value="1"/>
</dbReference>
<dbReference type="GO" id="GO:0030246">
    <property type="term" value="F:carbohydrate binding"/>
    <property type="evidence" value="ECO:0007669"/>
    <property type="project" value="InterPro"/>
</dbReference>
<proteinExistence type="predicted"/>
<dbReference type="InterPro" id="IPR011013">
    <property type="entry name" value="Gal_mutarotase_sf_dom"/>
</dbReference>
<dbReference type="GO" id="GO:0005975">
    <property type="term" value="P:carbohydrate metabolic process"/>
    <property type="evidence" value="ECO:0007669"/>
    <property type="project" value="InterPro"/>
</dbReference>
<dbReference type="PANTHER" id="PTHR11439:SF515">
    <property type="entry name" value="GAG-POL POLYPROTEIN"/>
    <property type="match status" value="1"/>
</dbReference>
<feature type="compositionally biased region" description="Basic and acidic residues" evidence="1">
    <location>
        <begin position="1"/>
        <end position="28"/>
    </location>
</feature>
<reference evidence="2" key="1">
    <citation type="journal article" date="2019" name="Sci. Rep.">
        <title>Draft genome of Tanacetum cinerariifolium, the natural source of mosquito coil.</title>
        <authorList>
            <person name="Yamashiro T."/>
            <person name="Shiraishi A."/>
            <person name="Satake H."/>
            <person name="Nakayama K."/>
        </authorList>
    </citation>
    <scope>NUCLEOTIDE SEQUENCE</scope>
</reference>
<dbReference type="GO" id="GO:0016853">
    <property type="term" value="F:isomerase activity"/>
    <property type="evidence" value="ECO:0007669"/>
    <property type="project" value="InterPro"/>
</dbReference>
<dbReference type="AlphaFoldDB" id="A0A699GGE8"/>
<accession>A0A699GGE8</accession>
<keyword evidence="2" id="KW-0695">RNA-directed DNA polymerase</keyword>
<feature type="region of interest" description="Disordered" evidence="1">
    <location>
        <begin position="1"/>
        <end position="75"/>
    </location>
</feature>
<dbReference type="InterPro" id="IPR014718">
    <property type="entry name" value="GH-type_carb-bd"/>
</dbReference>
<gene>
    <name evidence="2" type="ORF">Tci_000678</name>
</gene>
<dbReference type="EMBL" id="BKCJ010000014">
    <property type="protein sequence ID" value="GEU28700.1"/>
    <property type="molecule type" value="Genomic_DNA"/>
</dbReference>
<dbReference type="Gene3D" id="2.70.98.10">
    <property type="match status" value="1"/>
</dbReference>
<feature type="compositionally biased region" description="Polar residues" evidence="1">
    <location>
        <begin position="51"/>
        <end position="72"/>
    </location>
</feature>
<organism evidence="2">
    <name type="scientific">Tanacetum cinerariifolium</name>
    <name type="common">Dalmatian daisy</name>
    <name type="synonym">Chrysanthemum cinerariifolium</name>
    <dbReference type="NCBI Taxonomy" id="118510"/>
    <lineage>
        <taxon>Eukaryota</taxon>
        <taxon>Viridiplantae</taxon>
        <taxon>Streptophyta</taxon>
        <taxon>Embryophyta</taxon>
        <taxon>Tracheophyta</taxon>
        <taxon>Spermatophyta</taxon>
        <taxon>Magnoliopsida</taxon>
        <taxon>eudicotyledons</taxon>
        <taxon>Gunneridae</taxon>
        <taxon>Pentapetalae</taxon>
        <taxon>asterids</taxon>
        <taxon>campanulids</taxon>
        <taxon>Asterales</taxon>
        <taxon>Asteraceae</taxon>
        <taxon>Asteroideae</taxon>
        <taxon>Anthemideae</taxon>
        <taxon>Anthemidinae</taxon>
        <taxon>Tanacetum</taxon>
    </lineage>
</organism>
<evidence type="ECO:0000313" key="2">
    <source>
        <dbReference type="EMBL" id="GEU28700.1"/>
    </source>
</evidence>
<evidence type="ECO:0000256" key="1">
    <source>
        <dbReference type="SAM" id="MobiDB-lite"/>
    </source>
</evidence>
<protein>
    <submittedName>
        <fullName evidence="2">Ribonuclease H-like domain, reverse transcriptase, RNA-dependent DNA polymerase</fullName>
    </submittedName>
</protein>
<keyword evidence="2" id="KW-0548">Nucleotidyltransferase</keyword>
<sequence length="233" mass="26063">MSEHINDEPEWTDFKKGNLEVTNGHHDQGIQPIEEDNEFTNNDDDDYASPTRDSPTHSQAPHTPSTRSSQDYGITYKHNGGSKIHGFSDSSYGVNTQERKVTTGIIFYYGKSPLSWSTRKQATVALSSCESEFIAATAATTQALWLKRQLSKLTHSKEEKVTIRVDGHNSGTILNHSAQVFKHVTPVDETQIPTGEITPVEGTPFDFTTKKKIGNLIHKVGKRYDHNYILDCI</sequence>
<dbReference type="GO" id="GO:0003964">
    <property type="term" value="F:RNA-directed DNA polymerase activity"/>
    <property type="evidence" value="ECO:0007669"/>
    <property type="project" value="UniProtKB-KW"/>
</dbReference>
<dbReference type="CDD" id="cd09272">
    <property type="entry name" value="RNase_HI_RT_Ty1"/>
    <property type="match status" value="1"/>
</dbReference>
<dbReference type="SUPFAM" id="SSF74650">
    <property type="entry name" value="Galactose mutarotase-like"/>
    <property type="match status" value="1"/>
</dbReference>
<comment type="caution">
    <text evidence="2">The sequence shown here is derived from an EMBL/GenBank/DDBJ whole genome shotgun (WGS) entry which is preliminary data.</text>
</comment>
<dbReference type="InterPro" id="IPR008183">
    <property type="entry name" value="Aldose_1/G6P_1-epimerase"/>
</dbReference>